<dbReference type="RefSeq" id="XP_060329836.1">
    <property type="nucleotide sequence ID" value="XM_060477562.1"/>
</dbReference>
<accession>A0AA39KCY5</accession>
<feature type="transmembrane region" description="Helical" evidence="1">
    <location>
        <begin position="15"/>
        <end position="39"/>
    </location>
</feature>
<comment type="caution">
    <text evidence="2">The sequence shown here is derived from an EMBL/GenBank/DDBJ whole genome shotgun (WGS) entry which is preliminary data.</text>
</comment>
<protein>
    <submittedName>
        <fullName evidence="2">Uncharacterized protein</fullName>
    </submittedName>
</protein>
<gene>
    <name evidence="2" type="ORF">EV420DRAFT_1643858</name>
</gene>
<evidence type="ECO:0000256" key="1">
    <source>
        <dbReference type="SAM" id="Phobius"/>
    </source>
</evidence>
<keyword evidence="1" id="KW-1133">Transmembrane helix</keyword>
<sequence>MSSQPSTASLGKTLGALYVGATIAAILFGITNLQALIYYKKYPNDWWVYRYSVALLWILDALNVALTTHSLYFYLIDMFGNFAGVLEYGVW</sequence>
<dbReference type="Proteomes" id="UP001175211">
    <property type="component" value="Unassembled WGS sequence"/>
</dbReference>
<organism evidence="2 3">
    <name type="scientific">Armillaria tabescens</name>
    <name type="common">Ringless honey mushroom</name>
    <name type="synonym">Agaricus tabescens</name>
    <dbReference type="NCBI Taxonomy" id="1929756"/>
    <lineage>
        <taxon>Eukaryota</taxon>
        <taxon>Fungi</taxon>
        <taxon>Dikarya</taxon>
        <taxon>Basidiomycota</taxon>
        <taxon>Agaricomycotina</taxon>
        <taxon>Agaricomycetes</taxon>
        <taxon>Agaricomycetidae</taxon>
        <taxon>Agaricales</taxon>
        <taxon>Marasmiineae</taxon>
        <taxon>Physalacriaceae</taxon>
        <taxon>Desarmillaria</taxon>
    </lineage>
</organism>
<dbReference type="GeneID" id="85361110"/>
<dbReference type="EMBL" id="JAUEPS010000021">
    <property type="protein sequence ID" value="KAK0457524.1"/>
    <property type="molecule type" value="Genomic_DNA"/>
</dbReference>
<evidence type="ECO:0000313" key="2">
    <source>
        <dbReference type="EMBL" id="KAK0457524.1"/>
    </source>
</evidence>
<feature type="transmembrane region" description="Helical" evidence="1">
    <location>
        <begin position="51"/>
        <end position="75"/>
    </location>
</feature>
<keyword evidence="1" id="KW-0812">Transmembrane</keyword>
<name>A0AA39KCY5_ARMTA</name>
<keyword evidence="1" id="KW-0472">Membrane</keyword>
<dbReference type="AlphaFoldDB" id="A0AA39KCY5"/>
<proteinExistence type="predicted"/>
<evidence type="ECO:0000313" key="3">
    <source>
        <dbReference type="Proteomes" id="UP001175211"/>
    </source>
</evidence>
<dbReference type="PANTHER" id="PTHR40465">
    <property type="entry name" value="CHROMOSOME 1, WHOLE GENOME SHOTGUN SEQUENCE"/>
    <property type="match status" value="1"/>
</dbReference>
<dbReference type="PANTHER" id="PTHR40465:SF1">
    <property type="entry name" value="DUF6534 DOMAIN-CONTAINING PROTEIN"/>
    <property type="match status" value="1"/>
</dbReference>
<keyword evidence="3" id="KW-1185">Reference proteome</keyword>
<reference evidence="2" key="1">
    <citation type="submission" date="2023-06" db="EMBL/GenBank/DDBJ databases">
        <authorList>
            <consortium name="Lawrence Berkeley National Laboratory"/>
            <person name="Ahrendt S."/>
            <person name="Sahu N."/>
            <person name="Indic B."/>
            <person name="Wong-Bajracharya J."/>
            <person name="Merenyi Z."/>
            <person name="Ke H.-M."/>
            <person name="Monk M."/>
            <person name="Kocsube S."/>
            <person name="Drula E."/>
            <person name="Lipzen A."/>
            <person name="Balint B."/>
            <person name="Henrissat B."/>
            <person name="Andreopoulos B."/>
            <person name="Martin F.M."/>
            <person name="Harder C.B."/>
            <person name="Rigling D."/>
            <person name="Ford K.L."/>
            <person name="Foster G.D."/>
            <person name="Pangilinan J."/>
            <person name="Papanicolaou A."/>
            <person name="Barry K."/>
            <person name="LaButti K."/>
            <person name="Viragh M."/>
            <person name="Koriabine M."/>
            <person name="Yan M."/>
            <person name="Riley R."/>
            <person name="Champramary S."/>
            <person name="Plett K.L."/>
            <person name="Tsai I.J."/>
            <person name="Slot J."/>
            <person name="Sipos G."/>
            <person name="Plett J."/>
            <person name="Nagy L.G."/>
            <person name="Grigoriev I.V."/>
        </authorList>
    </citation>
    <scope>NUCLEOTIDE SEQUENCE</scope>
    <source>
        <strain evidence="2">CCBAS 213</strain>
    </source>
</reference>